<protein>
    <submittedName>
        <fullName evidence="1">Uncharacterized protein</fullName>
    </submittedName>
</protein>
<organism evidence="1 2">
    <name type="scientific">Phenylobacterium hankyongense</name>
    <dbReference type="NCBI Taxonomy" id="1813876"/>
    <lineage>
        <taxon>Bacteria</taxon>
        <taxon>Pseudomonadati</taxon>
        <taxon>Pseudomonadota</taxon>
        <taxon>Alphaproteobacteria</taxon>
        <taxon>Caulobacterales</taxon>
        <taxon>Caulobacteraceae</taxon>
        <taxon>Phenylobacterium</taxon>
    </lineage>
</organism>
<dbReference type="Proteomes" id="UP000249842">
    <property type="component" value="Unassembled WGS sequence"/>
</dbReference>
<evidence type="ECO:0000313" key="2">
    <source>
        <dbReference type="Proteomes" id="UP000249842"/>
    </source>
</evidence>
<dbReference type="EMBL" id="QFYP01000001">
    <property type="protein sequence ID" value="RAK58850.1"/>
    <property type="molecule type" value="Genomic_DNA"/>
</dbReference>
<sequence length="63" mass="7536">MRTFTCLTIDDRYPIPQLSFLLVSDETRARVLARRTLFEDKHRHAVEVREHGKLVFEEYRSEG</sequence>
<dbReference type="AlphaFoldDB" id="A0A328AUZ7"/>
<reference evidence="2" key="1">
    <citation type="submission" date="2018-05" db="EMBL/GenBank/DDBJ databases">
        <authorList>
            <person name="Li X."/>
        </authorList>
    </citation>
    <scope>NUCLEOTIDE SEQUENCE [LARGE SCALE GENOMIC DNA]</scope>
    <source>
        <strain evidence="2">HKS-05</strain>
    </source>
</reference>
<accession>A0A328AUZ7</accession>
<comment type="caution">
    <text evidence="1">The sequence shown here is derived from an EMBL/GenBank/DDBJ whole genome shotgun (WGS) entry which is preliminary data.</text>
</comment>
<keyword evidence="2" id="KW-1185">Reference proteome</keyword>
<evidence type="ECO:0000313" key="1">
    <source>
        <dbReference type="EMBL" id="RAK58850.1"/>
    </source>
</evidence>
<gene>
    <name evidence="1" type="ORF">DJ021_03060</name>
</gene>
<dbReference type="RefSeq" id="WP_111456143.1">
    <property type="nucleotide sequence ID" value="NZ_QFYP01000001.1"/>
</dbReference>
<name>A0A328AUZ7_9CAUL</name>
<proteinExistence type="predicted"/>